<comment type="caution">
    <text evidence="1">The sequence shown here is derived from an EMBL/GenBank/DDBJ whole genome shotgun (WGS) entry which is preliminary data.</text>
</comment>
<proteinExistence type="predicted"/>
<reference evidence="1" key="1">
    <citation type="submission" date="2022-04" db="EMBL/GenBank/DDBJ databases">
        <title>Genome of the entomopathogenic fungus Entomophthora muscae.</title>
        <authorList>
            <person name="Elya C."/>
            <person name="Lovett B.R."/>
            <person name="Lee E."/>
            <person name="Macias A.M."/>
            <person name="Hajek A.E."/>
            <person name="De Bivort B.L."/>
            <person name="Kasson M.T."/>
            <person name="De Fine Licht H.H."/>
            <person name="Stajich J.E."/>
        </authorList>
    </citation>
    <scope>NUCLEOTIDE SEQUENCE</scope>
    <source>
        <strain evidence="1">Berkeley</strain>
    </source>
</reference>
<sequence length="117" mass="13267">MYQSVNFKELVALYAVSDVCLVSSTRDGMNLVSYEFIASQQEKNGTLILSEFAGAAQSLNGSLIMNPWDTEDMADTIYTAMTLSPESRKENHQKLFRYVLKYTAAYWGLNFVRELES</sequence>
<dbReference type="Proteomes" id="UP001165960">
    <property type="component" value="Unassembled WGS sequence"/>
</dbReference>
<keyword evidence="1" id="KW-0808">Transferase</keyword>
<dbReference type="EMBL" id="QTSX02000017">
    <property type="protein sequence ID" value="KAJ9090090.1"/>
    <property type="molecule type" value="Genomic_DNA"/>
</dbReference>
<keyword evidence="2" id="KW-1185">Reference proteome</keyword>
<accession>A0ACC2UTT7</accession>
<gene>
    <name evidence="1" type="primary">TPS1_1</name>
    <name evidence="1" type="ORF">DSO57_1006159</name>
</gene>
<organism evidence="1 2">
    <name type="scientific">Entomophthora muscae</name>
    <dbReference type="NCBI Taxonomy" id="34485"/>
    <lineage>
        <taxon>Eukaryota</taxon>
        <taxon>Fungi</taxon>
        <taxon>Fungi incertae sedis</taxon>
        <taxon>Zoopagomycota</taxon>
        <taxon>Entomophthoromycotina</taxon>
        <taxon>Entomophthoromycetes</taxon>
        <taxon>Entomophthorales</taxon>
        <taxon>Entomophthoraceae</taxon>
        <taxon>Entomophthora</taxon>
    </lineage>
</organism>
<dbReference type="EC" id="2.4.1.-" evidence="1"/>
<evidence type="ECO:0000313" key="2">
    <source>
        <dbReference type="Proteomes" id="UP001165960"/>
    </source>
</evidence>
<evidence type="ECO:0000313" key="1">
    <source>
        <dbReference type="EMBL" id="KAJ9090090.1"/>
    </source>
</evidence>
<name>A0ACC2UTT7_9FUNG</name>
<keyword evidence="1" id="KW-0328">Glycosyltransferase</keyword>
<protein>
    <submittedName>
        <fullName evidence="1">Trehalose-6-P synthase/phosphatase complex synthase subunit</fullName>
        <ecNumber evidence="1">2.4.1.-</ecNumber>
    </submittedName>
</protein>